<evidence type="ECO:0000256" key="4">
    <source>
        <dbReference type="ARBA" id="ARBA00022606"/>
    </source>
</evidence>
<dbReference type="InterPro" id="IPR014710">
    <property type="entry name" value="RmlC-like_jellyroll"/>
</dbReference>
<dbReference type="CDD" id="cd00038">
    <property type="entry name" value="CAP_ED"/>
    <property type="match status" value="1"/>
</dbReference>
<dbReference type="FunFam" id="2.60.120.10:FF:000020">
    <property type="entry name" value="Cyclic nucleotide-gated channel beta 3"/>
    <property type="match status" value="1"/>
</dbReference>
<sequence>MTKETKGSINEEEPTQQLVVPVSREIMDKAIAAYPQSKLNRTSSSVSFLRIPQRNIRSDSNISVSVVEKLRTLRTKFTERTELIKAKEIEKVEVSESESDEKDTGTDPTKSDEKELHLDGEFAATECHKAKPVRWWKKYPNRKLIIRQPLCLACLPSSRKYFVSKPDLPCLSIQSPEDEIKKGKDIKATKTSEEGMEQPEVIGQECITLKQISIRLPAWLVGMKDVFSATISPYSNTYLIWLGFLLIAVLYNYITIPFREAFDIYDDDDNMTLWYTLNSLMDTLYLLDILLLRPRIEFLDQGIIKTDFKSCALHYFKSLQFKIDIISIIPLDLFSLFYEKDMARFRIFRLVKINAFWEAFEKLDQRLNAGYAVRLARTIIYMIYIIHLETCGYYAFNRWQGLGETSWTIQPGRISPYVYSFYVCMKTATSIGSLPAATNSAEFLFMTCYWLSGILVSAILIGQVIDILDSASANKVNYRKVMDATLSSMQQLHAPQHVVNKVRSWFMYNWDQQKTFNENSLFECLPIKLKSDLAISVHYHTLSKVTLFQNCEKALIYDMILKLKPVVFLPMDYICRKGEVGKEMYIVKSGFVEVVGGPNNSIVFVTLKEGSVFGEIRQCYNEQPKSLLALSGKNRRTADVRSKGFSTLFSLSKHDFEEIMKNYPQAHELLKKRSQRMLNRDKKKANDEATKEKKKARKEKSLELNDNDAIIEVIPERPATPKLLETVVKAIETVYPDKSITKRLKGSFSNEFEMRRRSVYTVKPNYMITSTKSSNVTTNENTSTDCSEKECGPISIDNSIPCQNDSQTQQSLDTSPKKDAIHDDEDNETDKESENLDHSIINERTTQQWIDMLSVGRNPIKRITSYFPHIC</sequence>
<dbReference type="AlphaFoldDB" id="A0AAE1ZJJ2"/>
<feature type="transmembrane region" description="Helical" evidence="17">
    <location>
        <begin position="375"/>
        <end position="396"/>
    </location>
</feature>
<dbReference type="InterPro" id="IPR000595">
    <property type="entry name" value="cNMP-bd_dom"/>
</dbReference>
<dbReference type="Gene3D" id="1.10.287.630">
    <property type="entry name" value="Helix hairpin bin"/>
    <property type="match status" value="1"/>
</dbReference>
<dbReference type="PANTHER" id="PTHR45638:SF1">
    <property type="entry name" value="CYCLIC NUCLEOTIDE-GATED ION CHANNEL SUBUNIT B, ISOFORM A"/>
    <property type="match status" value="1"/>
</dbReference>
<dbReference type="Gene3D" id="2.60.120.10">
    <property type="entry name" value="Jelly Rolls"/>
    <property type="match status" value="1"/>
</dbReference>
<keyword evidence="4" id="KW-0716">Sensory transduction</keyword>
<dbReference type="EMBL" id="JALJAT010000001">
    <property type="protein sequence ID" value="KAK4474990.1"/>
    <property type="molecule type" value="Genomic_DNA"/>
</dbReference>
<evidence type="ECO:0000256" key="15">
    <source>
        <dbReference type="ARBA" id="ARBA00036239"/>
    </source>
</evidence>
<dbReference type="InterPro" id="IPR050866">
    <property type="entry name" value="CNG_cation_channel"/>
</dbReference>
<dbReference type="PANTHER" id="PTHR45638">
    <property type="entry name" value="CYCLIC NUCLEOTIDE-GATED CATION CHANNEL SUBUNIT A"/>
    <property type="match status" value="1"/>
</dbReference>
<keyword evidence="13" id="KW-0844">Vision</keyword>
<evidence type="ECO:0000256" key="10">
    <source>
        <dbReference type="ARBA" id="ARBA00023136"/>
    </source>
</evidence>
<reference evidence="19" key="1">
    <citation type="submission" date="2022-04" db="EMBL/GenBank/DDBJ databases">
        <authorList>
            <person name="Xu L."/>
            <person name="Lv Z."/>
        </authorList>
    </citation>
    <scope>NUCLEOTIDE SEQUENCE</scope>
    <source>
        <strain evidence="19">LV_2022a</strain>
    </source>
</reference>
<feature type="transmembrane region" description="Helical" evidence="17">
    <location>
        <begin position="416"/>
        <end position="436"/>
    </location>
</feature>
<protein>
    <recommendedName>
        <fullName evidence="18">Cyclic nucleotide-binding domain-containing protein</fullName>
    </recommendedName>
</protein>
<feature type="compositionally biased region" description="Polar residues" evidence="16">
    <location>
        <begin position="797"/>
        <end position="814"/>
    </location>
</feature>
<evidence type="ECO:0000256" key="2">
    <source>
        <dbReference type="ARBA" id="ARBA00022448"/>
    </source>
</evidence>
<dbReference type="GO" id="GO:0005223">
    <property type="term" value="F:intracellularly cGMP-activated cation channel activity"/>
    <property type="evidence" value="ECO:0007669"/>
    <property type="project" value="TreeGrafter"/>
</dbReference>
<keyword evidence="11" id="KW-1071">Ligand-gated ion channel</keyword>
<keyword evidence="9" id="KW-0406">Ion transport</keyword>
<evidence type="ECO:0000256" key="3">
    <source>
        <dbReference type="ARBA" id="ARBA00022535"/>
    </source>
</evidence>
<dbReference type="PROSITE" id="PS00888">
    <property type="entry name" value="CNMP_BINDING_1"/>
    <property type="match status" value="1"/>
</dbReference>
<keyword evidence="10 17" id="KW-0472">Membrane</keyword>
<feature type="region of interest" description="Disordered" evidence="16">
    <location>
        <begin position="673"/>
        <end position="701"/>
    </location>
</feature>
<dbReference type="Pfam" id="PF00027">
    <property type="entry name" value="cNMP_binding"/>
    <property type="match status" value="1"/>
</dbReference>
<proteinExistence type="predicted"/>
<evidence type="ECO:0000256" key="5">
    <source>
        <dbReference type="ARBA" id="ARBA00022692"/>
    </source>
</evidence>
<evidence type="ECO:0000256" key="12">
    <source>
        <dbReference type="ARBA" id="ARBA00023303"/>
    </source>
</evidence>
<evidence type="ECO:0000256" key="13">
    <source>
        <dbReference type="ARBA" id="ARBA00023305"/>
    </source>
</evidence>
<dbReference type="GO" id="GO:0005222">
    <property type="term" value="F:intracellularly cAMP-activated cation channel activity"/>
    <property type="evidence" value="ECO:0007669"/>
    <property type="project" value="TreeGrafter"/>
</dbReference>
<dbReference type="Gene3D" id="1.10.287.70">
    <property type="match status" value="1"/>
</dbReference>
<comment type="catalytic activity">
    <reaction evidence="14">
        <text>K(+)(in) = K(+)(out)</text>
        <dbReference type="Rhea" id="RHEA:29463"/>
        <dbReference type="ChEBI" id="CHEBI:29103"/>
    </reaction>
</comment>
<dbReference type="GO" id="GO:0017071">
    <property type="term" value="C:intracellular cyclic nucleotide activated cation channel complex"/>
    <property type="evidence" value="ECO:0007669"/>
    <property type="project" value="TreeGrafter"/>
</dbReference>
<dbReference type="InterPro" id="IPR018488">
    <property type="entry name" value="cNMP-bd_CS"/>
</dbReference>
<feature type="transmembrane region" description="Helical" evidence="17">
    <location>
        <begin position="274"/>
        <end position="292"/>
    </location>
</feature>
<organism evidence="19 20">
    <name type="scientific">Schistosoma mekongi</name>
    <name type="common">Parasitic worm</name>
    <dbReference type="NCBI Taxonomy" id="38744"/>
    <lineage>
        <taxon>Eukaryota</taxon>
        <taxon>Metazoa</taxon>
        <taxon>Spiralia</taxon>
        <taxon>Lophotrochozoa</taxon>
        <taxon>Platyhelminthes</taxon>
        <taxon>Trematoda</taxon>
        <taxon>Digenea</taxon>
        <taxon>Strigeidida</taxon>
        <taxon>Schistosomatoidea</taxon>
        <taxon>Schistosomatidae</taxon>
        <taxon>Schistosoma</taxon>
    </lineage>
</organism>
<dbReference type="GO" id="GO:0007601">
    <property type="term" value="P:visual perception"/>
    <property type="evidence" value="ECO:0007669"/>
    <property type="project" value="UniProtKB-KW"/>
</dbReference>
<comment type="subcellular location">
    <subcellularLocation>
        <location evidence="1">Membrane</location>
        <topology evidence="1">Multi-pass membrane protein</topology>
    </subcellularLocation>
</comment>
<feature type="transmembrane region" description="Helical" evidence="17">
    <location>
        <begin position="443"/>
        <end position="465"/>
    </location>
</feature>
<dbReference type="InterPro" id="IPR018490">
    <property type="entry name" value="cNMP-bd_dom_sf"/>
</dbReference>
<feature type="compositionally biased region" description="Basic and acidic residues" evidence="16">
    <location>
        <begin position="830"/>
        <end position="840"/>
    </location>
</feature>
<feature type="compositionally biased region" description="Basic and acidic residues" evidence="16">
    <location>
        <begin position="678"/>
        <end position="691"/>
    </location>
</feature>
<evidence type="ECO:0000256" key="14">
    <source>
        <dbReference type="ARBA" id="ARBA00034430"/>
    </source>
</evidence>
<dbReference type="InterPro" id="IPR005821">
    <property type="entry name" value="Ion_trans_dom"/>
</dbReference>
<evidence type="ECO:0000256" key="1">
    <source>
        <dbReference type="ARBA" id="ARBA00004141"/>
    </source>
</evidence>
<keyword evidence="2" id="KW-0813">Transport</keyword>
<keyword evidence="20" id="KW-1185">Reference proteome</keyword>
<keyword evidence="8" id="KW-0142">cGMP-binding</keyword>
<dbReference type="PROSITE" id="PS50042">
    <property type="entry name" value="CNMP_BINDING_3"/>
    <property type="match status" value="1"/>
</dbReference>
<dbReference type="GO" id="GO:0030553">
    <property type="term" value="F:cGMP binding"/>
    <property type="evidence" value="ECO:0007669"/>
    <property type="project" value="UniProtKB-KW"/>
</dbReference>
<evidence type="ECO:0000256" key="9">
    <source>
        <dbReference type="ARBA" id="ARBA00023065"/>
    </source>
</evidence>
<feature type="compositionally biased region" description="Basic and acidic residues" evidence="16">
    <location>
        <begin position="102"/>
        <end position="117"/>
    </location>
</feature>
<dbReference type="FunFam" id="1.10.287.70:FF:000072">
    <property type="entry name" value="Cyclic nucleotide gated channel beta 3"/>
    <property type="match status" value="1"/>
</dbReference>
<feature type="transmembrane region" description="Helical" evidence="17">
    <location>
        <begin position="238"/>
        <end position="254"/>
    </location>
</feature>
<comment type="caution">
    <text evidence="19">The sequence shown here is derived from an EMBL/GenBank/DDBJ whole genome shotgun (WGS) entry which is preliminary data.</text>
</comment>
<name>A0AAE1ZJJ2_SCHME</name>
<evidence type="ECO:0000313" key="20">
    <source>
        <dbReference type="Proteomes" id="UP001292079"/>
    </source>
</evidence>
<evidence type="ECO:0000259" key="18">
    <source>
        <dbReference type="PROSITE" id="PS50042"/>
    </source>
</evidence>
<evidence type="ECO:0000256" key="7">
    <source>
        <dbReference type="ARBA" id="ARBA00022989"/>
    </source>
</evidence>
<evidence type="ECO:0000256" key="11">
    <source>
        <dbReference type="ARBA" id="ARBA00023286"/>
    </source>
</evidence>
<accession>A0AAE1ZJJ2</accession>
<feature type="region of interest" description="Disordered" evidence="16">
    <location>
        <begin position="92"/>
        <end position="117"/>
    </location>
</feature>
<dbReference type="SUPFAM" id="SSF51206">
    <property type="entry name" value="cAMP-binding domain-like"/>
    <property type="match status" value="1"/>
</dbReference>
<dbReference type="FunFam" id="1.10.287.630:FF:000001">
    <property type="entry name" value="Cyclic nucleotide-gated channel alpha 3"/>
    <property type="match status" value="1"/>
</dbReference>
<keyword evidence="12" id="KW-0407">Ion channel</keyword>
<dbReference type="Proteomes" id="UP001292079">
    <property type="component" value="Unassembled WGS sequence"/>
</dbReference>
<evidence type="ECO:0000313" key="19">
    <source>
        <dbReference type="EMBL" id="KAK4474990.1"/>
    </source>
</evidence>
<dbReference type="SMART" id="SM00100">
    <property type="entry name" value="cNMP"/>
    <property type="match status" value="1"/>
</dbReference>
<evidence type="ECO:0000256" key="6">
    <source>
        <dbReference type="ARBA" id="ARBA00022741"/>
    </source>
</evidence>
<evidence type="ECO:0000256" key="17">
    <source>
        <dbReference type="SAM" id="Phobius"/>
    </source>
</evidence>
<comment type="catalytic activity">
    <reaction evidence="15">
        <text>Na(+)(in) = Na(+)(out)</text>
        <dbReference type="Rhea" id="RHEA:34963"/>
        <dbReference type="ChEBI" id="CHEBI:29101"/>
    </reaction>
</comment>
<keyword evidence="6" id="KW-0547">Nucleotide-binding</keyword>
<keyword evidence="5 17" id="KW-0812">Transmembrane</keyword>
<dbReference type="GO" id="GO:0044877">
    <property type="term" value="F:protein-containing complex binding"/>
    <property type="evidence" value="ECO:0007669"/>
    <property type="project" value="TreeGrafter"/>
</dbReference>
<evidence type="ECO:0000256" key="16">
    <source>
        <dbReference type="SAM" id="MobiDB-lite"/>
    </source>
</evidence>
<gene>
    <name evidence="19" type="ORF">MN116_002090</name>
</gene>
<feature type="domain" description="Cyclic nucleotide-binding" evidence="18">
    <location>
        <begin position="547"/>
        <end position="660"/>
    </location>
</feature>
<dbReference type="GO" id="GO:0005886">
    <property type="term" value="C:plasma membrane"/>
    <property type="evidence" value="ECO:0007669"/>
    <property type="project" value="TreeGrafter"/>
</dbReference>
<keyword evidence="3" id="KW-0140">cGMP</keyword>
<reference evidence="19" key="2">
    <citation type="journal article" date="2023" name="Infect Dis Poverty">
        <title>Chromosome-scale genome of the human blood fluke Schistosoma mekongi and its implications for public health.</title>
        <authorList>
            <person name="Zhou M."/>
            <person name="Xu L."/>
            <person name="Xu D."/>
            <person name="Chen W."/>
            <person name="Khan J."/>
            <person name="Hu Y."/>
            <person name="Huang H."/>
            <person name="Wei H."/>
            <person name="Zhang Y."/>
            <person name="Chusongsang P."/>
            <person name="Tanasarnprasert K."/>
            <person name="Hu X."/>
            <person name="Limpanont Y."/>
            <person name="Lv Z."/>
        </authorList>
    </citation>
    <scope>NUCLEOTIDE SEQUENCE</scope>
    <source>
        <strain evidence="19">LV_2022a</strain>
    </source>
</reference>
<dbReference type="SUPFAM" id="SSF81324">
    <property type="entry name" value="Voltage-gated potassium channels"/>
    <property type="match status" value="1"/>
</dbReference>
<dbReference type="Pfam" id="PF00520">
    <property type="entry name" value="Ion_trans"/>
    <property type="match status" value="1"/>
</dbReference>
<feature type="region of interest" description="Disordered" evidence="16">
    <location>
        <begin position="797"/>
        <end position="840"/>
    </location>
</feature>
<keyword evidence="7 17" id="KW-1133">Transmembrane helix</keyword>
<evidence type="ECO:0000256" key="8">
    <source>
        <dbReference type="ARBA" id="ARBA00022992"/>
    </source>
</evidence>